<feature type="coiled-coil region" evidence="5">
    <location>
        <begin position="48"/>
        <end position="79"/>
    </location>
</feature>
<evidence type="ECO:0000256" key="5">
    <source>
        <dbReference type="SAM" id="Coils"/>
    </source>
</evidence>
<gene>
    <name evidence="7" type="ORF">RM530_01700</name>
</gene>
<dbReference type="RefSeq" id="WP_311363474.1">
    <property type="nucleotide sequence ID" value="NZ_JAVRIC010000002.1"/>
</dbReference>
<evidence type="ECO:0000256" key="3">
    <source>
        <dbReference type="ARBA" id="ARBA00023237"/>
    </source>
</evidence>
<dbReference type="Pfam" id="PF00691">
    <property type="entry name" value="OmpA"/>
    <property type="match status" value="1"/>
</dbReference>
<dbReference type="CDD" id="cd07185">
    <property type="entry name" value="OmpA_C-like"/>
    <property type="match status" value="1"/>
</dbReference>
<dbReference type="Gene3D" id="3.30.1330.60">
    <property type="entry name" value="OmpA-like domain"/>
    <property type="match status" value="1"/>
</dbReference>
<dbReference type="SUPFAM" id="SSF103088">
    <property type="entry name" value="OmpA-like"/>
    <property type="match status" value="1"/>
</dbReference>
<keyword evidence="2 4" id="KW-0472">Membrane</keyword>
<dbReference type="PANTHER" id="PTHR30329:SF21">
    <property type="entry name" value="LIPOPROTEIN YIAD-RELATED"/>
    <property type="match status" value="1"/>
</dbReference>
<accession>A0ABU2WDY7</accession>
<dbReference type="InterPro" id="IPR006665">
    <property type="entry name" value="OmpA-like"/>
</dbReference>
<keyword evidence="3" id="KW-0998">Cell outer membrane</keyword>
<name>A0ABU2WDY7_9GAMM</name>
<sequence>MMYKRIVMGLSMGLAAATLSGCHYVKQDAFEAQLAELRGNDASMRSDIDALQSRVDSMESELQQKLAQYDAKIEKLQGRVSVDMSAHFDFDDASLRAEDKPVLDDFAAVIREHAPDAIITVEGFTDPAGSAAYNKRLGQKRADAVRSYLVGSAGLNDANVRAVSYGENSNRQVEKGAWGDDGMANRRVALVIDYSTPSS</sequence>
<evidence type="ECO:0000256" key="4">
    <source>
        <dbReference type="PROSITE-ProRule" id="PRU00473"/>
    </source>
</evidence>
<keyword evidence="5" id="KW-0175">Coiled coil</keyword>
<dbReference type="InterPro" id="IPR050330">
    <property type="entry name" value="Bact_OuterMem_StrucFunc"/>
</dbReference>
<dbReference type="Gene3D" id="1.20.5.340">
    <property type="match status" value="1"/>
</dbReference>
<feature type="domain" description="OmpA-like" evidence="6">
    <location>
        <begin position="75"/>
        <end position="196"/>
    </location>
</feature>
<comment type="caution">
    <text evidence="7">The sequence shown here is derived from an EMBL/GenBank/DDBJ whole genome shotgun (WGS) entry which is preliminary data.</text>
</comment>
<dbReference type="Proteomes" id="UP001254608">
    <property type="component" value="Unassembled WGS sequence"/>
</dbReference>
<dbReference type="PANTHER" id="PTHR30329">
    <property type="entry name" value="STATOR ELEMENT OF FLAGELLAR MOTOR COMPLEX"/>
    <property type="match status" value="1"/>
</dbReference>
<evidence type="ECO:0000313" key="8">
    <source>
        <dbReference type="Proteomes" id="UP001254608"/>
    </source>
</evidence>
<evidence type="ECO:0000256" key="2">
    <source>
        <dbReference type="ARBA" id="ARBA00023136"/>
    </source>
</evidence>
<evidence type="ECO:0000259" key="6">
    <source>
        <dbReference type="PROSITE" id="PS51123"/>
    </source>
</evidence>
<dbReference type="InterPro" id="IPR006664">
    <property type="entry name" value="OMP_bac"/>
</dbReference>
<evidence type="ECO:0000256" key="1">
    <source>
        <dbReference type="ARBA" id="ARBA00004442"/>
    </source>
</evidence>
<comment type="subcellular location">
    <subcellularLocation>
        <location evidence="1">Cell outer membrane</location>
    </subcellularLocation>
</comment>
<organism evidence="7 8">
    <name type="scientific">Banduia mediterranea</name>
    <dbReference type="NCBI Taxonomy" id="3075609"/>
    <lineage>
        <taxon>Bacteria</taxon>
        <taxon>Pseudomonadati</taxon>
        <taxon>Pseudomonadota</taxon>
        <taxon>Gammaproteobacteria</taxon>
        <taxon>Nevskiales</taxon>
        <taxon>Algiphilaceae</taxon>
        <taxon>Banduia</taxon>
    </lineage>
</organism>
<dbReference type="InterPro" id="IPR036737">
    <property type="entry name" value="OmpA-like_sf"/>
</dbReference>
<proteinExistence type="predicted"/>
<dbReference type="PRINTS" id="PR01021">
    <property type="entry name" value="OMPADOMAIN"/>
</dbReference>
<keyword evidence="8" id="KW-1185">Reference proteome</keyword>
<dbReference type="PROSITE" id="PS51257">
    <property type="entry name" value="PROKAR_LIPOPROTEIN"/>
    <property type="match status" value="1"/>
</dbReference>
<evidence type="ECO:0000313" key="7">
    <source>
        <dbReference type="EMBL" id="MDT0496082.1"/>
    </source>
</evidence>
<dbReference type="EMBL" id="JAVRIC010000002">
    <property type="protein sequence ID" value="MDT0496082.1"/>
    <property type="molecule type" value="Genomic_DNA"/>
</dbReference>
<reference evidence="7 8" key="1">
    <citation type="submission" date="2023-09" db="EMBL/GenBank/DDBJ databases">
        <authorList>
            <person name="Rey-Velasco X."/>
        </authorList>
    </citation>
    <scope>NUCLEOTIDE SEQUENCE [LARGE SCALE GENOMIC DNA]</scope>
    <source>
        <strain evidence="7 8">W345</strain>
    </source>
</reference>
<dbReference type="PROSITE" id="PS51123">
    <property type="entry name" value="OMPA_2"/>
    <property type="match status" value="1"/>
</dbReference>
<protein>
    <submittedName>
        <fullName evidence="7">OmpA family protein</fullName>
    </submittedName>
</protein>
<dbReference type="InterPro" id="IPR006690">
    <property type="entry name" value="OMPA-like_CS"/>
</dbReference>
<dbReference type="PROSITE" id="PS01068">
    <property type="entry name" value="OMPA_1"/>
    <property type="match status" value="1"/>
</dbReference>